<gene>
    <name evidence="9" type="ORF">GM668_18795</name>
</gene>
<dbReference type="InterPro" id="IPR044068">
    <property type="entry name" value="CB"/>
</dbReference>
<comment type="similarity">
    <text evidence="1">Belongs to the 'phage' integrase family.</text>
</comment>
<dbReference type="GO" id="GO:0015074">
    <property type="term" value="P:DNA integration"/>
    <property type="evidence" value="ECO:0007669"/>
    <property type="project" value="UniProtKB-KW"/>
</dbReference>
<dbReference type="PANTHER" id="PTHR30629:SF2">
    <property type="entry name" value="PROPHAGE INTEGRASE INTS-RELATED"/>
    <property type="match status" value="1"/>
</dbReference>
<dbReference type="PROSITE" id="PS51900">
    <property type="entry name" value="CB"/>
    <property type="match status" value="1"/>
</dbReference>
<keyword evidence="10" id="KW-1185">Reference proteome</keyword>
<dbReference type="PANTHER" id="PTHR30629">
    <property type="entry name" value="PROPHAGE INTEGRASE"/>
    <property type="match status" value="1"/>
</dbReference>
<dbReference type="Pfam" id="PF00589">
    <property type="entry name" value="Phage_integrase"/>
    <property type="match status" value="1"/>
</dbReference>
<dbReference type="OrthoDB" id="9775880at2"/>
<dbReference type="GO" id="GO:0006310">
    <property type="term" value="P:DNA recombination"/>
    <property type="evidence" value="ECO:0007669"/>
    <property type="project" value="UniProtKB-KW"/>
</dbReference>
<evidence type="ECO:0000256" key="1">
    <source>
        <dbReference type="ARBA" id="ARBA00008857"/>
    </source>
</evidence>
<comment type="caution">
    <text evidence="9">The sequence shown here is derived from an EMBL/GenBank/DDBJ whole genome shotgun (WGS) entry which is preliminary data.</text>
</comment>
<evidence type="ECO:0000256" key="3">
    <source>
        <dbReference type="ARBA" id="ARBA00023125"/>
    </source>
</evidence>
<dbReference type="InterPro" id="IPR053876">
    <property type="entry name" value="Phage_int_M"/>
</dbReference>
<evidence type="ECO:0000256" key="6">
    <source>
        <dbReference type="SAM" id="MobiDB-lite"/>
    </source>
</evidence>
<dbReference type="GO" id="GO:0003677">
    <property type="term" value="F:DNA binding"/>
    <property type="evidence" value="ECO:0007669"/>
    <property type="project" value="UniProtKB-UniRule"/>
</dbReference>
<evidence type="ECO:0000256" key="2">
    <source>
        <dbReference type="ARBA" id="ARBA00022908"/>
    </source>
</evidence>
<feature type="domain" description="Tyr recombinase" evidence="7">
    <location>
        <begin position="226"/>
        <end position="412"/>
    </location>
</feature>
<feature type="domain" description="Core-binding (CB)" evidence="8">
    <location>
        <begin position="121"/>
        <end position="202"/>
    </location>
</feature>
<dbReference type="InterPro" id="IPR038488">
    <property type="entry name" value="Integrase_DNA-bd_sf"/>
</dbReference>
<dbReference type="AlphaFoldDB" id="A0A6L6Q2N1"/>
<evidence type="ECO:0000313" key="9">
    <source>
        <dbReference type="EMBL" id="MTW04133.1"/>
    </source>
</evidence>
<feature type="compositionally biased region" description="Basic and acidic residues" evidence="6">
    <location>
        <begin position="10"/>
        <end position="20"/>
    </location>
</feature>
<evidence type="ECO:0000256" key="4">
    <source>
        <dbReference type="ARBA" id="ARBA00023172"/>
    </source>
</evidence>
<dbReference type="InterPro" id="IPR025166">
    <property type="entry name" value="Integrase_DNA_bind_dom"/>
</dbReference>
<evidence type="ECO:0000256" key="5">
    <source>
        <dbReference type="PROSITE-ProRule" id="PRU01248"/>
    </source>
</evidence>
<dbReference type="Gene3D" id="3.30.160.390">
    <property type="entry name" value="Integrase, DNA-binding domain"/>
    <property type="match status" value="1"/>
</dbReference>
<dbReference type="Pfam" id="PF22022">
    <property type="entry name" value="Phage_int_M"/>
    <property type="match status" value="1"/>
</dbReference>
<dbReference type="EMBL" id="WNLA01000013">
    <property type="protein sequence ID" value="MTW04133.1"/>
    <property type="molecule type" value="Genomic_DNA"/>
</dbReference>
<dbReference type="Gene3D" id="1.10.443.10">
    <property type="entry name" value="Intergrase catalytic core"/>
    <property type="match status" value="1"/>
</dbReference>
<sequence length="440" mass="49506">MRGGIPPGTTRKENMAGGIGEKRLTDKEIRAFIVKGETGKKLFDGGGLHLFLSSAGTALWRVKYRDASGKEKTDSLGAYPRTSLAAARAGLIENREHRSKGIDPVQARRLCKVARSISSETTFQTVADAWLEMNRPDWSPVHYRKSARAFNRDVYPMLGKLPIADITAPMIAATMDDIAKRGALETAHRILQHVNGVFRYAQGKGFRSDNPAYPVSESLPKPKETKPAAALTDVKDIGEFLRKARQAHLSRSVYFAHRLCAYTGMRISNVVMATWKQFDLDGEVPVWTIPRDRMKKKKIHLPPHRVPLPSQIVTELQQLKAMGVGSSFLFPALRDPKKHITANAVEKAYRETLEMRGKHVPHGWRSAFVTLGRDAGFDREVLHQSEDRMHDDKVSLTYDRAERFELRIELFTWWGQLLANAEANLSVQRKRLQPHGNASL</sequence>
<dbReference type="InterPro" id="IPR013762">
    <property type="entry name" value="Integrase-like_cat_sf"/>
</dbReference>
<accession>A0A6L6Q2N1</accession>
<dbReference type="Pfam" id="PF13356">
    <property type="entry name" value="Arm-DNA-bind_3"/>
    <property type="match status" value="1"/>
</dbReference>
<dbReference type="Gene3D" id="1.10.150.130">
    <property type="match status" value="1"/>
</dbReference>
<dbReference type="InterPro" id="IPR002104">
    <property type="entry name" value="Integrase_catalytic"/>
</dbReference>
<name>A0A6L6Q2N1_9BURK</name>
<dbReference type="Proteomes" id="UP000484015">
    <property type="component" value="Unassembled WGS sequence"/>
</dbReference>
<keyword evidence="3 5" id="KW-0238">DNA-binding</keyword>
<keyword evidence="4" id="KW-0233">DNA recombination</keyword>
<keyword evidence="2" id="KW-0229">DNA integration</keyword>
<dbReference type="SUPFAM" id="SSF56349">
    <property type="entry name" value="DNA breaking-rejoining enzymes"/>
    <property type="match status" value="1"/>
</dbReference>
<reference evidence="9 10" key="1">
    <citation type="submission" date="2019-11" db="EMBL/GenBank/DDBJ databases">
        <title>Type strains purchased from KCTC, JCM and DSMZ.</title>
        <authorList>
            <person name="Lu H."/>
        </authorList>
    </citation>
    <scope>NUCLEOTIDE SEQUENCE [LARGE SCALE GENOMIC DNA]</scope>
    <source>
        <strain evidence="9 10">KCTC 42409</strain>
    </source>
</reference>
<dbReference type="PROSITE" id="PS51898">
    <property type="entry name" value="TYR_RECOMBINASE"/>
    <property type="match status" value="1"/>
</dbReference>
<proteinExistence type="inferred from homology"/>
<feature type="region of interest" description="Disordered" evidence="6">
    <location>
        <begin position="1"/>
        <end position="20"/>
    </location>
</feature>
<evidence type="ECO:0000259" key="8">
    <source>
        <dbReference type="PROSITE" id="PS51900"/>
    </source>
</evidence>
<protein>
    <submittedName>
        <fullName evidence="9">DUF4102 domain-containing protein</fullName>
    </submittedName>
</protein>
<dbReference type="InterPro" id="IPR050808">
    <property type="entry name" value="Phage_Integrase"/>
</dbReference>
<dbReference type="CDD" id="cd00801">
    <property type="entry name" value="INT_P4_C"/>
    <property type="match status" value="1"/>
</dbReference>
<organism evidence="9 10">
    <name type="scientific">Pseudoduganella ginsengisoli</name>
    <dbReference type="NCBI Taxonomy" id="1462440"/>
    <lineage>
        <taxon>Bacteria</taxon>
        <taxon>Pseudomonadati</taxon>
        <taxon>Pseudomonadota</taxon>
        <taxon>Betaproteobacteria</taxon>
        <taxon>Burkholderiales</taxon>
        <taxon>Oxalobacteraceae</taxon>
        <taxon>Telluria group</taxon>
        <taxon>Pseudoduganella</taxon>
    </lineage>
</organism>
<dbReference type="InterPro" id="IPR011010">
    <property type="entry name" value="DNA_brk_join_enz"/>
</dbReference>
<evidence type="ECO:0000259" key="7">
    <source>
        <dbReference type="PROSITE" id="PS51898"/>
    </source>
</evidence>
<dbReference type="InterPro" id="IPR010998">
    <property type="entry name" value="Integrase_recombinase_N"/>
</dbReference>
<evidence type="ECO:0000313" key="10">
    <source>
        <dbReference type="Proteomes" id="UP000484015"/>
    </source>
</evidence>